<proteinExistence type="inferred from homology"/>
<keyword evidence="16" id="KW-1185">Reference proteome</keyword>
<evidence type="ECO:0000256" key="9">
    <source>
        <dbReference type="PIRSR" id="PIRSR029900-1"/>
    </source>
</evidence>
<evidence type="ECO:0000313" key="15">
    <source>
        <dbReference type="EMBL" id="RIJ32695.1"/>
    </source>
</evidence>
<dbReference type="PIRSF" id="PIRSF029900">
    <property type="entry name" value="Alpha-glucuronds"/>
    <property type="match status" value="1"/>
</dbReference>
<dbReference type="SUPFAM" id="SSF55545">
    <property type="entry name" value="beta-N-acetylhexosaminidase-like domain"/>
    <property type="match status" value="1"/>
</dbReference>
<dbReference type="InterPro" id="IPR011100">
    <property type="entry name" value="Glyco_hydro_67_cat"/>
</dbReference>
<comment type="caution">
    <text evidence="15">The sequence shown here is derived from an EMBL/GenBank/DDBJ whole genome shotgun (WGS) entry which is preliminary data.</text>
</comment>
<keyword evidence="2 8" id="KW-0858">Xylan degradation</keyword>
<evidence type="ECO:0000259" key="12">
    <source>
        <dbReference type="Pfam" id="PF03648"/>
    </source>
</evidence>
<dbReference type="FunFam" id="3.20.20.80:FF:000096">
    <property type="entry name" value="Xylan alpha-1,2-glucuronidase"/>
    <property type="match status" value="1"/>
</dbReference>
<dbReference type="OrthoDB" id="339499at2"/>
<dbReference type="Pfam" id="PF07488">
    <property type="entry name" value="Glyco_hydro_67M"/>
    <property type="match status" value="1"/>
</dbReference>
<dbReference type="Pfam" id="PF03648">
    <property type="entry name" value="Glyco_hydro_67N"/>
    <property type="match status" value="1"/>
</dbReference>
<accession>A0A399RT83</accession>
<gene>
    <name evidence="15" type="ORF">D1223_02250</name>
</gene>
<feature type="signal peptide" evidence="11">
    <location>
        <begin position="1"/>
        <end position="22"/>
    </location>
</feature>
<evidence type="ECO:0000256" key="3">
    <source>
        <dbReference type="ARBA" id="ARBA00022801"/>
    </source>
</evidence>
<dbReference type="InterPro" id="IPR011099">
    <property type="entry name" value="Glyco_hydro_67_C"/>
</dbReference>
<reference evidence="15 16" key="1">
    <citation type="submission" date="2018-08" db="EMBL/GenBank/DDBJ databases">
        <title>Henriciella mobilis sp. nov., isolated from seawater.</title>
        <authorList>
            <person name="Cheng H."/>
            <person name="Wu Y.-H."/>
            <person name="Xu X.-W."/>
            <person name="Guo L.-L."/>
        </authorList>
    </citation>
    <scope>NUCLEOTIDE SEQUENCE [LARGE SCALE GENOMIC DNA]</scope>
    <source>
        <strain evidence="15 16">JN25</strain>
    </source>
</reference>
<comment type="similarity">
    <text evidence="1 8 10">Belongs to the glycosyl hydrolase 67 family.</text>
</comment>
<dbReference type="GO" id="GO:0046559">
    <property type="term" value="F:alpha-glucuronidase activity"/>
    <property type="evidence" value="ECO:0007669"/>
    <property type="project" value="InterPro"/>
</dbReference>
<keyword evidence="11" id="KW-0732">Signal</keyword>
<dbReference type="EMBL" id="QWFX01000005">
    <property type="protein sequence ID" value="RIJ32695.1"/>
    <property type="molecule type" value="Genomic_DNA"/>
</dbReference>
<dbReference type="GO" id="GO:0005576">
    <property type="term" value="C:extracellular region"/>
    <property type="evidence" value="ECO:0007669"/>
    <property type="project" value="InterPro"/>
</dbReference>
<name>A0A399RT83_9PROT</name>
<dbReference type="Pfam" id="PF07477">
    <property type="entry name" value="Glyco_hydro_67C"/>
    <property type="match status" value="1"/>
</dbReference>
<dbReference type="GO" id="GO:0033939">
    <property type="term" value="F:xylan alpha-1,2-glucuronosidase activity"/>
    <property type="evidence" value="ECO:0007669"/>
    <property type="project" value="UniProtKB-EC"/>
</dbReference>
<dbReference type="InterPro" id="IPR017853">
    <property type="entry name" value="GH"/>
</dbReference>
<evidence type="ECO:0000256" key="1">
    <source>
        <dbReference type="ARBA" id="ARBA00008833"/>
    </source>
</evidence>
<dbReference type="PANTHER" id="PTHR39207:SF1">
    <property type="entry name" value="ALPHA-GLUCURONIDASE A"/>
    <property type="match status" value="1"/>
</dbReference>
<evidence type="ECO:0000259" key="13">
    <source>
        <dbReference type="Pfam" id="PF07477"/>
    </source>
</evidence>
<evidence type="ECO:0000256" key="4">
    <source>
        <dbReference type="ARBA" id="ARBA00023277"/>
    </source>
</evidence>
<feature type="domain" description="Alpha glucuronidase N-terminal" evidence="12">
    <location>
        <begin position="28"/>
        <end position="144"/>
    </location>
</feature>
<evidence type="ECO:0000256" key="10">
    <source>
        <dbReference type="RuleBase" id="RU361198"/>
    </source>
</evidence>
<dbReference type="EC" id="3.2.1.131" evidence="10"/>
<dbReference type="AlphaFoldDB" id="A0A399RT83"/>
<keyword evidence="5 8" id="KW-0326">Glycosidase</keyword>
<dbReference type="Proteomes" id="UP000266385">
    <property type="component" value="Unassembled WGS sequence"/>
</dbReference>
<comment type="subunit">
    <text evidence="10">Homodimer.</text>
</comment>
<evidence type="ECO:0000256" key="8">
    <source>
        <dbReference type="PIRNR" id="PIRNR029900"/>
    </source>
</evidence>
<dbReference type="InterPro" id="IPR037054">
    <property type="entry name" value="A-glucoronidase_C_sf"/>
</dbReference>
<evidence type="ECO:0000259" key="14">
    <source>
        <dbReference type="Pfam" id="PF07488"/>
    </source>
</evidence>
<dbReference type="SUPFAM" id="SSF51445">
    <property type="entry name" value="(Trans)glycosidases"/>
    <property type="match status" value="1"/>
</dbReference>
<feature type="active site" description="Proton acceptor" evidence="9">
    <location>
        <position position="379"/>
    </location>
</feature>
<dbReference type="GO" id="GO:2000886">
    <property type="term" value="P:glucuronoxylan catabolic process"/>
    <property type="evidence" value="ECO:0007669"/>
    <property type="project" value="UniProtKB-ARBA"/>
</dbReference>
<dbReference type="InterPro" id="IPR005154">
    <property type="entry name" value="Glyco_hydro_67_aGlcAse_N"/>
</dbReference>
<keyword evidence="3 8" id="KW-0378">Hydrolase</keyword>
<feature type="domain" description="Glycosyl hydrolase family 67 catalytic" evidence="14">
    <location>
        <begin position="150"/>
        <end position="467"/>
    </location>
</feature>
<evidence type="ECO:0000256" key="5">
    <source>
        <dbReference type="ARBA" id="ARBA00023295"/>
    </source>
</evidence>
<feature type="active site" description="Proton acceptor" evidence="9">
    <location>
        <position position="407"/>
    </location>
</feature>
<evidence type="ECO:0000256" key="11">
    <source>
        <dbReference type="SAM" id="SignalP"/>
    </source>
</evidence>
<organism evidence="15 16">
    <name type="scientific">Henriciella mobilis</name>
    <dbReference type="NCBI Taxonomy" id="2305467"/>
    <lineage>
        <taxon>Bacteria</taxon>
        <taxon>Pseudomonadati</taxon>
        <taxon>Pseudomonadota</taxon>
        <taxon>Alphaproteobacteria</taxon>
        <taxon>Hyphomonadales</taxon>
        <taxon>Hyphomonadaceae</taxon>
        <taxon>Henriciella</taxon>
    </lineage>
</organism>
<dbReference type="Gene3D" id="3.90.1330.10">
    <property type="entry name" value="Alpha-glucuronidase, C-terminal domain"/>
    <property type="match status" value="1"/>
</dbReference>
<evidence type="ECO:0000313" key="16">
    <source>
        <dbReference type="Proteomes" id="UP000266385"/>
    </source>
</evidence>
<feature type="active site" description="Proton donor" evidence="9">
    <location>
        <position position="305"/>
    </location>
</feature>
<dbReference type="PANTHER" id="PTHR39207">
    <property type="entry name" value="ALPHA-GLUCURONIDASE A"/>
    <property type="match status" value="1"/>
</dbReference>
<comment type="catalytic activity">
    <reaction evidence="7 10">
        <text>Hydrolysis of (1-&gt;2)-alpha-D-(4-O-methyl)glucuronosyl links in the main chain of hardwood xylans.</text>
        <dbReference type="EC" id="3.2.1.131"/>
    </reaction>
</comment>
<feature type="domain" description="Glycosyl hydrolase family 67 C-terminal" evidence="13">
    <location>
        <begin position="468"/>
        <end position="693"/>
    </location>
</feature>
<evidence type="ECO:0000256" key="7">
    <source>
        <dbReference type="ARBA" id="ARBA00052795"/>
    </source>
</evidence>
<sequence length="716" mass="79003">MRFRAMALAALATALIVPLAQAEDGYRLWLRYTAPASGVAFTPSNIVTGCDDPSPTIRKSLDELDIAFESLTGSKLPRGEAPGQGALVLASAACNDGFAQTDRPDVSGLGQDGYTISTLATGDGDAVLIAGQSDAGLMYGVFDLLMRTSRGEDVRGLSVEEAPSVDLRLLNHWDNLDRHVERGYAGQSIWNWHLLPDFLDRRYEDYARANASIGINGVSLTNVNADATVLTPPYLEKVAALADVFRPYGIKVYLTARFSAPMELDGLPTADPVNEDVQEWWQAKADEIYARIPDFGGFLVKANSEGQPGPQDYGRSHAEGANMLADALEPHGGVVMWRAFVYSAEEPEDRVKQAYTEFKPLDGAFRDNVIVQVKNGPLDFQPREPFHPLFGAMEDTPLALELQVTKEYLGFSTHLAYLGTLWEEVLSADTYVYGQGSTVAKVVDGALTGEPLTAIAGVSNIGSDRNWTGSHFDQANWYAFGRLAWNPEASAERIARDWAALTFSTGPEARDVIVDMMMASREAVVNYMTPLGLTHLMGTGHHYGPAPWVDDLGRADWTPYYYHRATKDAIGFDRTQTGSNAIAQYAEPLRENWSDIATTPDELLLWFHRVPWDHEMKSGRTLWEALVDHYDRGVSQVGELKVHWQSLEGAIDRERLREVSAYLDIQAKEARWWRDASLAYWMSVNGLDLPAGTEPPAHDLGYYKALEFPNAPGQGE</sequence>
<dbReference type="Gene3D" id="3.20.20.80">
    <property type="entry name" value="Glycosidases"/>
    <property type="match status" value="1"/>
</dbReference>
<keyword evidence="6 10" id="KW-0624">Polysaccharide degradation</keyword>
<dbReference type="InterPro" id="IPR029018">
    <property type="entry name" value="Hex-like_dom2"/>
</dbReference>
<keyword evidence="4 10" id="KW-0119">Carbohydrate metabolism</keyword>
<dbReference type="RefSeq" id="WP_119374776.1">
    <property type="nucleotide sequence ID" value="NZ_QWFX01000005.1"/>
</dbReference>
<evidence type="ECO:0000256" key="2">
    <source>
        <dbReference type="ARBA" id="ARBA00022651"/>
    </source>
</evidence>
<protein>
    <recommendedName>
        <fullName evidence="10">Xylan alpha-1,2-glucuronidase</fullName>
        <ecNumber evidence="10">3.2.1.131</ecNumber>
    </recommendedName>
</protein>
<evidence type="ECO:0000256" key="6">
    <source>
        <dbReference type="ARBA" id="ARBA00023326"/>
    </source>
</evidence>
<dbReference type="InterPro" id="IPR011395">
    <property type="entry name" value="Glyco_hydro_67_aGlcAse"/>
</dbReference>
<dbReference type="Gene3D" id="3.30.379.10">
    <property type="entry name" value="Chitobiase/beta-hexosaminidase domain 2-like"/>
    <property type="match status" value="1"/>
</dbReference>
<feature type="chain" id="PRO_5017394292" description="Xylan alpha-1,2-glucuronidase" evidence="11">
    <location>
        <begin position="23"/>
        <end position="716"/>
    </location>
</feature>